<gene>
    <name evidence="2" type="ORF">E8P82_05730</name>
</gene>
<accession>A0A4S5E679</accession>
<dbReference type="Gene3D" id="3.10.450.50">
    <property type="match status" value="1"/>
</dbReference>
<dbReference type="OrthoDB" id="1492465at2"/>
<comment type="caution">
    <text evidence="2">The sequence shown here is derived from an EMBL/GenBank/DDBJ whole genome shotgun (WGS) entry which is preliminary data.</text>
</comment>
<protein>
    <submittedName>
        <fullName evidence="2">Nuclear transport factor 2 family protein</fullName>
    </submittedName>
</protein>
<dbReference type="InterPro" id="IPR037401">
    <property type="entry name" value="SnoaL-like"/>
</dbReference>
<dbReference type="InterPro" id="IPR032710">
    <property type="entry name" value="NTF2-like_dom_sf"/>
</dbReference>
<keyword evidence="3" id="KW-1185">Reference proteome</keyword>
<dbReference type="Proteomes" id="UP000305233">
    <property type="component" value="Unassembled WGS sequence"/>
</dbReference>
<evidence type="ECO:0000313" key="2">
    <source>
        <dbReference type="EMBL" id="THJ66960.1"/>
    </source>
</evidence>
<name>A0A4S5E679_9MICC</name>
<evidence type="ECO:0000259" key="1">
    <source>
        <dbReference type="Pfam" id="PF13577"/>
    </source>
</evidence>
<feature type="domain" description="SnoaL-like" evidence="1">
    <location>
        <begin position="5"/>
        <end position="127"/>
    </location>
</feature>
<organism evidence="2 3">
    <name type="scientific">Arthrobacter echini</name>
    <dbReference type="NCBI Taxonomy" id="1529066"/>
    <lineage>
        <taxon>Bacteria</taxon>
        <taxon>Bacillati</taxon>
        <taxon>Actinomycetota</taxon>
        <taxon>Actinomycetes</taxon>
        <taxon>Micrococcales</taxon>
        <taxon>Micrococcaceae</taxon>
        <taxon>Arthrobacter</taxon>
    </lineage>
</organism>
<dbReference type="Pfam" id="PF13577">
    <property type="entry name" value="SnoaL_4"/>
    <property type="match status" value="1"/>
</dbReference>
<reference evidence="2 3" key="1">
    <citation type="submission" date="2019-04" db="EMBL/GenBank/DDBJ databases">
        <authorList>
            <person name="Liu Q."/>
            <person name="Xin Y.-H."/>
        </authorList>
    </citation>
    <scope>NUCLEOTIDE SEQUENCE [LARGE SCALE GENOMIC DNA]</scope>
    <source>
        <strain evidence="2 3">AM23</strain>
    </source>
</reference>
<dbReference type="EMBL" id="SSWH01000004">
    <property type="protein sequence ID" value="THJ66960.1"/>
    <property type="molecule type" value="Genomic_DNA"/>
</dbReference>
<evidence type="ECO:0000313" key="3">
    <source>
        <dbReference type="Proteomes" id="UP000305233"/>
    </source>
</evidence>
<dbReference type="AlphaFoldDB" id="A0A4S5E679"/>
<sequence length="200" mass="22829">MSTTRWEDKLAIREVIENWIVFSDSGFWDEFGTVWHEGADMSATWREASADDFMAGRREGWEKGVSIIHALGGTSLDLVGRRAIAQTKMTISQRAEVHGVEVDVVCTGRFYDFFEERDGRWAIVHRRCIYEKDRMDPTTPGAGVDLDRSLLDSFPYGYRHLAYLQTQIGYEVKGPPRPGMKGPEVEALYAQGREWLNDDS</sequence>
<dbReference type="SUPFAM" id="SSF54427">
    <property type="entry name" value="NTF2-like"/>
    <property type="match status" value="1"/>
</dbReference>
<dbReference type="RefSeq" id="WP_136453553.1">
    <property type="nucleotide sequence ID" value="NZ_SSWH01000004.1"/>
</dbReference>
<proteinExistence type="predicted"/>